<evidence type="ECO:0000256" key="1">
    <source>
        <dbReference type="SAM" id="MobiDB-lite"/>
    </source>
</evidence>
<feature type="region of interest" description="Disordered" evidence="1">
    <location>
        <begin position="860"/>
        <end position="882"/>
    </location>
</feature>
<evidence type="ECO:0000313" key="2">
    <source>
        <dbReference type="EMBL" id="DAE10768.1"/>
    </source>
</evidence>
<name>A0A8S5PVH9_9CAUD</name>
<dbReference type="EMBL" id="BK015520">
    <property type="protein sequence ID" value="DAE10768.1"/>
    <property type="molecule type" value="Genomic_DNA"/>
</dbReference>
<proteinExistence type="predicted"/>
<protein>
    <submittedName>
        <fullName evidence="2">Neck appendage protein</fullName>
    </submittedName>
</protein>
<feature type="compositionally biased region" description="Basic and acidic residues" evidence="1">
    <location>
        <begin position="871"/>
        <end position="882"/>
    </location>
</feature>
<sequence>MQINFNTTRFDILPTDESYRYRSIMGEHTLTLYFSLPTYTDIPTGAWCEFQGERYTLNQPAKVVKHNTHHFEYTLTMDSEGANLRNYKFRNPNDKTLKFPFTASPRYHIQILVDCLNMIDSGWTLGTTIEAPEKLISYNHNNCLEALDMIAKAFETEYEIIGKTIHLHKVEYFKNNPLPLQYGKGKGFKTGVSRTTEQSRITRLYVQGGERNIDRSKYGNKELLLPKSQEYTYEGVTFVSDDKGLSIAIKNAQNNGFINEQSLDLSHIYPKRKGRVSAVFEVDKAKHFYDFTDTTIPQALNFWDMRINGEKMLIYFESGMLSGREFEVQKYDHTQKRFQLVPKEEDGVTMPNDIFKPAIGDEYSVYNMQMPNAYICDNATQSGASWEMMKEACKYLYENRADLFIFTGDLDGIWAKKHWANVGGRLKMGAYIHFSDTEFQRTPVAIRIVGLKEYVNNPYSPQIELSNKVQGQSFATEIRKLQNQEVYFGELNKRTLSETKRSWRNALETIKQVEEAFPEYTKSIIPATVQTMMALVGNKSGQFVFVANKTNPITVPHTLYFDRNNKQLNAGSGWIKHYALGTNDIKPNYSAADYKYWYAPAFISGRLDDKAKTYYLYIKASKVVETAQFVLSETKIDIEQEAGYYHFLYATVNSEYNGERGIAQLNGFTEITGGQIVTSKISSGNGEQFIQLLDKEIIIKANLHITEGNKTEIKQLVNPDLQLLENRLKQYSNEQTNNIRVGGRNLLRNSGRKITNSDYLIARYKLTDKTLKEGERVTLTIKGQLGAGKQSFLIHNTDGWITLTNLIDKGNGIYQNTFNWTFSGNGRTIYENEAVNIYTYMSHVQVNSTIEWIKLERGNHATDWSPAPEDTESRIDQEKQTREQDVATAKAATEAYARTQSELTKAQAIAEANKQAGIAITAEQQTRILQLQQNLQQAKNFAEQKVNELQVGGRNYILKSNDFITNGYKFLGISSLFGNEIVKNDNITLSVDIMFKNLTKEGRLGIEFNIIYTDNTEVYYNVWKWLNNRDIGTSFTERMVNIIQNNHKGKKIKYISSLGLYIQCEAESVKVSNPKIEIGNKPTDWSPAAEDIENKVADIQTDLQNAINNAKALIAVETQNRQQTDTNVSKLVNKTNFLSDTYIEGNTMATGTMILGNSLGVQAGITGVGAANNDVRLWAGSNYKDRSKAPFHVLQDGTLHATNAHISGQIEAQSGKISGNLELLGVLYSGNWEREIVNGKETIKGENVNGGTYYGGRGIIYRQDDRGIYTAIGGVAGSVTGVTESMNVISRKPLYPKSKYNLSSFTGQILSVPPHPNDEIDVSLGYKNNRAQTIYGDTVSFGANSLFEYVYTGVADSGTIHEWLGVTNIFVFSDVASNFREIYLPNASIVVSILSKFGFENISRKELSLSFEITIVLSYSVGGKRIRLSGIEGGYLLDNDGNRFGGGNGYVDLARGDAIKVRYYSGDYYTMVISRNS</sequence>
<organism evidence="2">
    <name type="scientific">Siphoviridae sp. ctRNB7</name>
    <dbReference type="NCBI Taxonomy" id="2825502"/>
    <lineage>
        <taxon>Viruses</taxon>
        <taxon>Duplodnaviria</taxon>
        <taxon>Heunggongvirae</taxon>
        <taxon>Uroviricota</taxon>
        <taxon>Caudoviricetes</taxon>
    </lineage>
</organism>
<reference evidence="2" key="1">
    <citation type="journal article" date="2021" name="Proc. Natl. Acad. Sci. U.S.A.">
        <title>A Catalog of Tens of Thousands of Viruses from Human Metagenomes Reveals Hidden Associations with Chronic Diseases.</title>
        <authorList>
            <person name="Tisza M.J."/>
            <person name="Buck C.B."/>
        </authorList>
    </citation>
    <scope>NUCLEOTIDE SEQUENCE</scope>
    <source>
        <strain evidence="2">CtRNB7</strain>
    </source>
</reference>
<accession>A0A8S5PVH9</accession>